<reference evidence="1" key="1">
    <citation type="submission" date="2022-05" db="EMBL/GenBank/DDBJ databases">
        <authorList>
            <person name="Jo J.-H."/>
            <person name="Im W.-T."/>
        </authorList>
    </citation>
    <scope>NUCLEOTIDE SEQUENCE</scope>
    <source>
        <strain evidence="1">SE220</strain>
    </source>
</reference>
<keyword evidence="2" id="KW-1185">Reference proteome</keyword>
<comment type="caution">
    <text evidence="1">The sequence shown here is derived from an EMBL/GenBank/DDBJ whole genome shotgun (WGS) entry which is preliminary data.</text>
</comment>
<dbReference type="Proteomes" id="UP001165342">
    <property type="component" value="Unassembled WGS sequence"/>
</dbReference>
<accession>A0ABT0S1X5</accession>
<evidence type="ECO:0000313" key="2">
    <source>
        <dbReference type="Proteomes" id="UP001165342"/>
    </source>
</evidence>
<gene>
    <name evidence="1" type="ORF">LZ538_06280</name>
</gene>
<organism evidence="1 2">
    <name type="scientific">Sphingomonas hankyongi</name>
    <dbReference type="NCBI Taxonomy" id="2908209"/>
    <lineage>
        <taxon>Bacteria</taxon>
        <taxon>Pseudomonadati</taxon>
        <taxon>Pseudomonadota</taxon>
        <taxon>Alphaproteobacteria</taxon>
        <taxon>Sphingomonadales</taxon>
        <taxon>Sphingomonadaceae</taxon>
        <taxon>Sphingomonas</taxon>
    </lineage>
</organism>
<protein>
    <submittedName>
        <fullName evidence="1">Uncharacterized protein</fullName>
    </submittedName>
</protein>
<proteinExistence type="predicted"/>
<name>A0ABT0S1X5_9SPHN</name>
<dbReference type="EMBL" id="JAMGBE010000002">
    <property type="protein sequence ID" value="MCL6729664.1"/>
    <property type="molecule type" value="Genomic_DNA"/>
</dbReference>
<sequence>MLRLSRRGIERLCGIPENKDDVPALKRELQDHLVVGTEAAMFVQVGDEFLDHNGELRDIALFDTPLFAELARRQRGIVNRGLP</sequence>
<evidence type="ECO:0000313" key="1">
    <source>
        <dbReference type="EMBL" id="MCL6729664.1"/>
    </source>
</evidence>